<feature type="compositionally biased region" description="Polar residues" evidence="1">
    <location>
        <begin position="446"/>
        <end position="458"/>
    </location>
</feature>
<feature type="compositionally biased region" description="Basic residues" evidence="1">
    <location>
        <begin position="354"/>
        <end position="368"/>
    </location>
</feature>
<organism evidence="2 3">
    <name type="scientific">Cichlidogyrus casuarinus</name>
    <dbReference type="NCBI Taxonomy" id="1844966"/>
    <lineage>
        <taxon>Eukaryota</taxon>
        <taxon>Metazoa</taxon>
        <taxon>Spiralia</taxon>
        <taxon>Lophotrochozoa</taxon>
        <taxon>Platyhelminthes</taxon>
        <taxon>Monogenea</taxon>
        <taxon>Monopisthocotylea</taxon>
        <taxon>Dactylogyridea</taxon>
        <taxon>Ancyrocephalidae</taxon>
        <taxon>Cichlidogyrus</taxon>
    </lineage>
</organism>
<feature type="compositionally biased region" description="Basic residues" evidence="1">
    <location>
        <begin position="206"/>
        <end position="218"/>
    </location>
</feature>
<evidence type="ECO:0000256" key="1">
    <source>
        <dbReference type="SAM" id="MobiDB-lite"/>
    </source>
</evidence>
<accession>A0ABD2PMA5</accession>
<dbReference type="Proteomes" id="UP001626550">
    <property type="component" value="Unassembled WGS sequence"/>
</dbReference>
<comment type="caution">
    <text evidence="2">The sequence shown here is derived from an EMBL/GenBank/DDBJ whole genome shotgun (WGS) entry which is preliminary data.</text>
</comment>
<feature type="region of interest" description="Disordered" evidence="1">
    <location>
        <begin position="435"/>
        <end position="546"/>
    </location>
</feature>
<feature type="region of interest" description="Disordered" evidence="1">
    <location>
        <begin position="200"/>
        <end position="382"/>
    </location>
</feature>
<evidence type="ECO:0000313" key="2">
    <source>
        <dbReference type="EMBL" id="KAL3308663.1"/>
    </source>
</evidence>
<name>A0ABD2PMA5_9PLAT</name>
<feature type="compositionally biased region" description="Basic and acidic residues" evidence="1">
    <location>
        <begin position="525"/>
        <end position="546"/>
    </location>
</feature>
<evidence type="ECO:0000313" key="3">
    <source>
        <dbReference type="Proteomes" id="UP001626550"/>
    </source>
</evidence>
<reference evidence="2 3" key="1">
    <citation type="submission" date="2024-11" db="EMBL/GenBank/DDBJ databases">
        <title>Adaptive evolution of stress response genes in parasites aligns with host niche diversity.</title>
        <authorList>
            <person name="Hahn C."/>
            <person name="Resl P."/>
        </authorList>
    </citation>
    <scope>NUCLEOTIDE SEQUENCE [LARGE SCALE GENOMIC DNA]</scope>
    <source>
        <strain evidence="2">EGGRZ-B1_66</strain>
        <tissue evidence="2">Body</tissue>
    </source>
</reference>
<gene>
    <name evidence="2" type="ORF">Ciccas_012801</name>
</gene>
<proteinExistence type="predicted"/>
<sequence length="546" mass="60398">MASASGTSKDPESGGLDYETHLSPIVTYLQSMLNNYYPTRKNQDELALCNPDTITLRARKYLVNLQNRKVLQAKNFLVGLIYIVCTLYAQSANRMDVSFLKMLSSQVQKLKIGKKILEKSRKKIPSQQIVIRSKDVNGAAKFCLKCIKNLPGLDPKSLEELIKPESKHPTKIFDGCYAIYCSLNLLLSLMTHHSPVYSQTRIASKQQKRKQQPSKKIQKILQTVKNQVIKRKPAAGSSKVRAEKPEREPPTGSSQGHAEKPAAKNKPIKRKQAGGSFVGLAGRPAAKKHRIKRGPAGGSSQGHAEKPAAKKEPIKRKQAGGSFVGLAGGPTAKKQRIKRDPAGGSSQGHPFKTAVKKQPIKKLKKYHSAGRSTSGQTRRSADQEFEQYLPAGTWENPINEAVYRQQPENNQSHPLAQKKKLPDIAIGLKAHLRAHEEKKAKASKILNENNSGDTMTDTRSPEFEDLESDWESSQYSSGANCEAQNNQAPGNNWKPYQSHPGGSENDQAAEKKLPDIAIRLKAHLQAHEENKTKASKNEKARKVTIL</sequence>
<keyword evidence="3" id="KW-1185">Reference proteome</keyword>
<feature type="compositionally biased region" description="Basic and acidic residues" evidence="1">
    <location>
        <begin position="240"/>
        <end position="249"/>
    </location>
</feature>
<dbReference type="EMBL" id="JBJKFK010004888">
    <property type="protein sequence ID" value="KAL3308663.1"/>
    <property type="molecule type" value="Genomic_DNA"/>
</dbReference>
<feature type="compositionally biased region" description="Polar residues" evidence="1">
    <location>
        <begin position="471"/>
        <end position="490"/>
    </location>
</feature>
<feature type="compositionally biased region" description="Basic and acidic residues" evidence="1">
    <location>
        <begin position="303"/>
        <end position="312"/>
    </location>
</feature>
<dbReference type="AlphaFoldDB" id="A0ABD2PMA5"/>
<protein>
    <submittedName>
        <fullName evidence="2">Uncharacterized protein</fullName>
    </submittedName>
</protein>